<feature type="compositionally biased region" description="Low complexity" evidence="2">
    <location>
        <begin position="239"/>
        <end position="283"/>
    </location>
</feature>
<keyword evidence="1 3" id="KW-0732">Signal</keyword>
<comment type="caution">
    <text evidence="6">The sequence shown here is derived from an EMBL/GenBank/DDBJ whole genome shotgun (WGS) entry which is preliminary data.</text>
</comment>
<accession>A0AAW5SGD3</accession>
<reference evidence="6" key="2">
    <citation type="submission" date="2020-07" db="EMBL/GenBank/DDBJ databases">
        <authorList>
            <person name="Pettersson B.M.F."/>
            <person name="Behra P.R.K."/>
            <person name="Ramesh M."/>
            <person name="Das S."/>
            <person name="Dasgupta S."/>
            <person name="Kirsebom L.A."/>
        </authorList>
    </citation>
    <scope>NUCLEOTIDE SEQUENCE</scope>
    <source>
        <strain evidence="6">DSM 44203</strain>
    </source>
</reference>
<feature type="domain" description="MPT63-like" evidence="4">
    <location>
        <begin position="32"/>
        <end position="153"/>
    </location>
</feature>
<evidence type="ECO:0000313" key="6">
    <source>
        <dbReference type="EMBL" id="MCV7022740.1"/>
    </source>
</evidence>
<keyword evidence="7" id="KW-1185">Reference proteome</keyword>
<proteinExistence type="predicted"/>
<feature type="signal peptide" evidence="3">
    <location>
        <begin position="1"/>
        <end position="28"/>
    </location>
</feature>
<evidence type="ECO:0000256" key="2">
    <source>
        <dbReference type="SAM" id="MobiDB-lite"/>
    </source>
</evidence>
<evidence type="ECO:0000313" key="8">
    <source>
        <dbReference type="Proteomes" id="UP001207528"/>
    </source>
</evidence>
<dbReference type="Proteomes" id="UP000069773">
    <property type="component" value="Unassembled WGS sequence"/>
</dbReference>
<feature type="region of interest" description="Disordered" evidence="2">
    <location>
        <begin position="153"/>
        <end position="305"/>
    </location>
</feature>
<evidence type="ECO:0000256" key="1">
    <source>
        <dbReference type="ARBA" id="ARBA00022729"/>
    </source>
</evidence>
<dbReference type="Gene3D" id="2.60.40.1240">
    <property type="match status" value="1"/>
</dbReference>
<dbReference type="GO" id="GO:0005615">
    <property type="term" value="C:extracellular space"/>
    <property type="evidence" value="ECO:0007669"/>
    <property type="project" value="InterPro"/>
</dbReference>
<reference evidence="5 7" key="1">
    <citation type="journal article" date="2016" name="Genome Announc.">
        <title>Draft Genome Sequences of Five Rapidly Growing Mycobacterium Species, M. thermoresistibile, M. fortuitum subsp. acetamidolyticum, M. canariasense, M. brisbanense, and M. novocastrense.</title>
        <authorList>
            <person name="Katahira K."/>
            <person name="Ogura Y."/>
            <person name="Gotoh Y."/>
            <person name="Hayashi T."/>
        </authorList>
    </citation>
    <scope>NUCLEOTIDE SEQUENCE [LARGE SCALE GENOMIC DNA]</scope>
    <source>
        <strain evidence="5 7">JCM18114</strain>
    </source>
</reference>
<evidence type="ECO:0000313" key="5">
    <source>
        <dbReference type="EMBL" id="GAT10312.1"/>
    </source>
</evidence>
<sequence>MRVRNRNLVAATAAVVCLGLVGAPVAVADDAAVHTLGQSAELVNGDVVQAWTIKDLKPSSDVIPYRAAGTLWEATATDSAVRGTVQPIVSNLNARARSGQTYRVLFGVATPQGVNPAALAQGQQTTGKVYFDVTGDVPDSVVYNAGGSDLAVWVQPPPAPPRPVSSGSGSSSSGSSSAGSEATAAPAEEGAPAPADVPGVAPAVAGPEEVPGSVGTPVAPGGVGTPVESGSAGTPLPSGSAGTPIPPTAGAATPGGVAAPSPAAAAPAAAPAEVPSAPAGSSGTPVPHGQGGQAVVPTTPVVPPA</sequence>
<dbReference type="SUPFAM" id="SSF81982">
    <property type="entry name" value="Antigen MPT63/MPB63 (immunoprotective extracellular protein)"/>
    <property type="match status" value="1"/>
</dbReference>
<dbReference type="EMBL" id="JACKTI010000020">
    <property type="protein sequence ID" value="MCV7022740.1"/>
    <property type="molecule type" value="Genomic_DNA"/>
</dbReference>
<evidence type="ECO:0000313" key="7">
    <source>
        <dbReference type="Proteomes" id="UP000069773"/>
    </source>
</evidence>
<dbReference type="Pfam" id="PF09167">
    <property type="entry name" value="DUF1942"/>
    <property type="match status" value="1"/>
</dbReference>
<dbReference type="InterPro" id="IPR015250">
    <property type="entry name" value="MPT63-like"/>
</dbReference>
<dbReference type="AlphaFoldDB" id="A0AAW5SGD3"/>
<dbReference type="Proteomes" id="UP001207528">
    <property type="component" value="Unassembled WGS sequence"/>
</dbReference>
<dbReference type="InterPro" id="IPR029050">
    <property type="entry name" value="Immunoprotect_excell_Ig-like"/>
</dbReference>
<evidence type="ECO:0000259" key="4">
    <source>
        <dbReference type="Pfam" id="PF09167"/>
    </source>
</evidence>
<reference evidence="6" key="3">
    <citation type="journal article" date="2022" name="BMC Genomics">
        <title>Comparative genome analysis of mycobacteria focusing on tRNA and non-coding RNA.</title>
        <authorList>
            <person name="Behra P.R.K."/>
            <person name="Pettersson B.M.F."/>
            <person name="Ramesh M."/>
            <person name="Das S."/>
            <person name="Dasgupta S."/>
            <person name="Kirsebom L.A."/>
        </authorList>
    </citation>
    <scope>NUCLEOTIDE SEQUENCE</scope>
    <source>
        <strain evidence="6">DSM 44203</strain>
    </source>
</reference>
<evidence type="ECO:0000256" key="3">
    <source>
        <dbReference type="SAM" id="SignalP"/>
    </source>
</evidence>
<feature type="chain" id="PRO_5043521002" evidence="3">
    <location>
        <begin position="29"/>
        <end position="305"/>
    </location>
</feature>
<protein>
    <submittedName>
        <fullName evidence="6">MPT63 family protein</fullName>
    </submittedName>
</protein>
<name>A0AAW5SGD3_MYCNV</name>
<feature type="compositionally biased region" description="Low complexity" evidence="2">
    <location>
        <begin position="164"/>
        <end position="220"/>
    </location>
</feature>
<dbReference type="EMBL" id="BCTA01000038">
    <property type="protein sequence ID" value="GAT10312.1"/>
    <property type="molecule type" value="Genomic_DNA"/>
</dbReference>
<gene>
    <name evidence="6" type="ORF">H7I77_05150</name>
    <name evidence="5" type="ORF">RMCN_3445</name>
</gene>
<organism evidence="6 8">
    <name type="scientific">Mycolicibacterium novocastrense</name>
    <name type="common">Mycobacterium novocastrense</name>
    <dbReference type="NCBI Taxonomy" id="59813"/>
    <lineage>
        <taxon>Bacteria</taxon>
        <taxon>Bacillati</taxon>
        <taxon>Actinomycetota</taxon>
        <taxon>Actinomycetes</taxon>
        <taxon>Mycobacteriales</taxon>
        <taxon>Mycobacteriaceae</taxon>
        <taxon>Mycolicibacterium</taxon>
    </lineage>
</organism>